<dbReference type="AlphaFoldDB" id="A0A3S3VFN0"/>
<dbReference type="InterPro" id="IPR036853">
    <property type="entry name" value="Ribosomal_uL14_sf"/>
</dbReference>
<dbReference type="NCBIfam" id="NF006344">
    <property type="entry name" value="PRK08571.1"/>
    <property type="match status" value="1"/>
</dbReference>
<dbReference type="PROSITE" id="PS00049">
    <property type="entry name" value="RIBOSOMAL_L14"/>
    <property type="match status" value="1"/>
</dbReference>
<evidence type="ECO:0000256" key="5">
    <source>
        <dbReference type="ARBA" id="ARBA00023274"/>
    </source>
</evidence>
<dbReference type="FunFam" id="2.40.150.20:FF:000007">
    <property type="entry name" value="50S ribosomal protein L14"/>
    <property type="match status" value="1"/>
</dbReference>
<dbReference type="PANTHER" id="PTHR11761:SF8">
    <property type="entry name" value="LARGE RIBOSOMAL SUBUNIT PROTEIN UL14"/>
    <property type="match status" value="1"/>
</dbReference>
<dbReference type="EMBL" id="RXGA01000003">
    <property type="protein sequence ID" value="RWX73524.1"/>
    <property type="molecule type" value="Genomic_DNA"/>
</dbReference>
<dbReference type="GO" id="GO:0070180">
    <property type="term" value="F:large ribosomal subunit rRNA binding"/>
    <property type="evidence" value="ECO:0007669"/>
    <property type="project" value="TreeGrafter"/>
</dbReference>
<keyword evidence="3 6" id="KW-0694">RNA-binding</keyword>
<keyword evidence="5 6" id="KW-0687">Ribonucleoprotein</keyword>
<comment type="subunit">
    <text evidence="6">Part of the 50S ribosomal subunit. Forms a cluster with proteins L3 and L24e, part of which may contact the 16S rRNA in 2 intersubunit bridges.</text>
</comment>
<dbReference type="InterPro" id="IPR019971">
    <property type="entry name" value="Ribosomal_uL14_arc"/>
</dbReference>
<evidence type="ECO:0000256" key="3">
    <source>
        <dbReference type="ARBA" id="ARBA00022884"/>
    </source>
</evidence>
<dbReference type="GO" id="GO:0006412">
    <property type="term" value="P:translation"/>
    <property type="evidence" value="ECO:0007669"/>
    <property type="project" value="UniProtKB-UniRule"/>
</dbReference>
<evidence type="ECO:0000313" key="9">
    <source>
        <dbReference type="Proteomes" id="UP000288215"/>
    </source>
</evidence>
<dbReference type="SMART" id="SM01374">
    <property type="entry name" value="Ribosomal_L14"/>
    <property type="match status" value="1"/>
</dbReference>
<evidence type="ECO:0000256" key="6">
    <source>
        <dbReference type="HAMAP-Rule" id="MF_01367"/>
    </source>
</evidence>
<evidence type="ECO:0000256" key="7">
    <source>
        <dbReference type="RuleBase" id="RU003949"/>
    </source>
</evidence>
<evidence type="ECO:0000256" key="1">
    <source>
        <dbReference type="ARBA" id="ARBA00010745"/>
    </source>
</evidence>
<dbReference type="NCBIfam" id="TIGR03673">
    <property type="entry name" value="uL14_arch"/>
    <property type="match status" value="1"/>
</dbReference>
<dbReference type="Pfam" id="PF00238">
    <property type="entry name" value="Ribosomal_L14"/>
    <property type="match status" value="1"/>
</dbReference>
<dbReference type="SUPFAM" id="SSF50193">
    <property type="entry name" value="Ribosomal protein L14"/>
    <property type="match status" value="1"/>
</dbReference>
<organism evidence="8 9">
    <name type="scientific">Methanosuratincola subterraneus</name>
    <dbReference type="NCBI Taxonomy" id="2593994"/>
    <lineage>
        <taxon>Archaea</taxon>
        <taxon>Thermoproteota</taxon>
        <taxon>Methanosuratincolia</taxon>
        <taxon>Candidatus Methanomethylicales</taxon>
        <taxon>Candidatus Methanomethylicaceae</taxon>
        <taxon>Candidatus Methanosuratincola (ex Vanwonterghem et al. 2016)</taxon>
    </lineage>
</organism>
<evidence type="ECO:0000256" key="4">
    <source>
        <dbReference type="ARBA" id="ARBA00022980"/>
    </source>
</evidence>
<comment type="caution">
    <text evidence="8">The sequence shown here is derived from an EMBL/GenBank/DDBJ whole genome shotgun (WGS) entry which is preliminary data.</text>
</comment>
<dbReference type="InterPro" id="IPR019972">
    <property type="entry name" value="Ribosomal_uL14_CS"/>
</dbReference>
<comment type="similarity">
    <text evidence="1 6 7">Belongs to the universal ribosomal protein uL14 family.</text>
</comment>
<protein>
    <recommendedName>
        <fullName evidence="6">Large ribosomal subunit protein uL14</fullName>
    </recommendedName>
</protein>
<sequence length="142" mass="15403">MAKRGKGLGGGITYRPGISAGLEHESLLKCADNSGAKVLQIIGVPRTKTRIRRVASATVGDKVIISVKEGTPEVRRQIFHAVIIRQKKPFRRMDGTWIQFEDNAGVIVTEEGETKGTEIRGPVAKEAAERWPKVAGLASMVV</sequence>
<evidence type="ECO:0000313" key="8">
    <source>
        <dbReference type="EMBL" id="RWX73524.1"/>
    </source>
</evidence>
<keyword evidence="4 6" id="KW-0689">Ribosomal protein</keyword>
<comment type="function">
    <text evidence="6">Binds to 23S rRNA. Forms part of two intersubunit bridges in the 70S ribosome.</text>
</comment>
<dbReference type="Proteomes" id="UP000288215">
    <property type="component" value="Unassembled WGS sequence"/>
</dbReference>
<dbReference type="Gene3D" id="2.40.150.20">
    <property type="entry name" value="Ribosomal protein L14"/>
    <property type="match status" value="1"/>
</dbReference>
<proteinExistence type="inferred from homology"/>
<dbReference type="GO" id="GO:0003735">
    <property type="term" value="F:structural constituent of ribosome"/>
    <property type="evidence" value="ECO:0007669"/>
    <property type="project" value="InterPro"/>
</dbReference>
<evidence type="ECO:0000256" key="2">
    <source>
        <dbReference type="ARBA" id="ARBA00022730"/>
    </source>
</evidence>
<dbReference type="CDD" id="cd00337">
    <property type="entry name" value="Ribosomal_uL14"/>
    <property type="match status" value="1"/>
</dbReference>
<name>A0A3S3VFN0_METS7</name>
<dbReference type="PANTHER" id="PTHR11761">
    <property type="entry name" value="50S/60S RIBOSOMAL PROTEIN L14/L23"/>
    <property type="match status" value="1"/>
</dbReference>
<dbReference type="InterPro" id="IPR000218">
    <property type="entry name" value="Ribosomal_uL14"/>
</dbReference>
<keyword evidence="2 6" id="KW-0699">rRNA-binding</keyword>
<gene>
    <name evidence="6" type="primary">rpl14</name>
    <name evidence="8" type="ORF">Metus_1498</name>
</gene>
<dbReference type="HAMAP" id="MF_01367">
    <property type="entry name" value="Ribosomal_uL14"/>
    <property type="match status" value="1"/>
</dbReference>
<reference evidence="8 9" key="1">
    <citation type="submission" date="2018-12" db="EMBL/GenBank/DDBJ databases">
        <title>The complete genome of the methanogenic archaea of the candidate phylum Verstraetearchaeota, obtained from the metagenome of underground thermal water.</title>
        <authorList>
            <person name="Kadnikov V.V."/>
            <person name="Mardanov A.V."/>
            <person name="Beletsky A.V."/>
            <person name="Karnachuk O.V."/>
            <person name="Ravin N.V."/>
        </authorList>
    </citation>
    <scope>NUCLEOTIDE SEQUENCE [LARGE SCALE GENOMIC DNA]</scope>
    <source>
        <strain evidence="8">Ch88</strain>
    </source>
</reference>
<accession>A0A3S3VFN0</accession>
<dbReference type="GO" id="GO:0022625">
    <property type="term" value="C:cytosolic large ribosomal subunit"/>
    <property type="evidence" value="ECO:0007669"/>
    <property type="project" value="TreeGrafter"/>
</dbReference>